<comment type="caution">
    <text evidence="10">The sequence shown here is derived from an EMBL/GenBank/DDBJ whole genome shotgun (WGS) entry which is preliminary data.</text>
</comment>
<feature type="compositionally biased region" description="Basic and acidic residues" evidence="8">
    <location>
        <begin position="238"/>
        <end position="268"/>
    </location>
</feature>
<keyword evidence="5" id="KW-0507">mRNA processing</keyword>
<evidence type="ECO:0000313" key="10">
    <source>
        <dbReference type="EMBL" id="KAJ9131115.1"/>
    </source>
</evidence>
<feature type="compositionally biased region" description="Basic and acidic residues" evidence="8">
    <location>
        <begin position="1"/>
        <end position="45"/>
    </location>
</feature>
<accession>A0AA38VD93</accession>
<comment type="similarity">
    <text evidence="3">Belongs to the SNUT3 family.</text>
</comment>
<dbReference type="EMBL" id="JANBVO010000072">
    <property type="protein sequence ID" value="KAJ9131115.1"/>
    <property type="molecule type" value="Genomic_DNA"/>
</dbReference>
<name>A0AA38VD93_9PEZI</name>
<dbReference type="GO" id="GO:0071011">
    <property type="term" value="C:precatalytic spliceosome"/>
    <property type="evidence" value="ECO:0007669"/>
    <property type="project" value="TreeGrafter"/>
</dbReference>
<feature type="region of interest" description="Disordered" evidence="8">
    <location>
        <begin position="1"/>
        <end position="156"/>
    </location>
</feature>
<evidence type="ECO:0000256" key="5">
    <source>
        <dbReference type="ARBA" id="ARBA00022664"/>
    </source>
</evidence>
<feature type="domain" description="U4/U6.U5 small nuclear ribonucleoprotein 27kDa protein" evidence="9">
    <location>
        <begin position="287"/>
        <end position="338"/>
    </location>
</feature>
<sequence>MSDRRSRRQDDRKAWDEPDRRERYDSGRTRDRGDRRRDDYDDRDYRRRYRSRSRDRRDRNRSRSRDRQPGGDRDRDRVRDRARDWDRDRNRERDRDGARDKDRPRRDRDEPKAPERERDRDRALPRTREGTAEAGPGGKERDVRSPQQRGQGTCWTPQLAFQGKDFAASFGLEHIALHDRSVNISQDKDRRQERRRSASPTRSASPRRDGGLPTRPRGSDKPIGGLPAHAPMSFKVGGHHDGETGRDRHREQSYDSRDRDRTEEREDRMETEEEDEEEVVMDDEGLDAMQAMMGFGTFGSTKGKKIPGNDVGAVRKEKKTEYRQYMNRVGGFNRPLSPSR</sequence>
<dbReference type="AlphaFoldDB" id="A0AA38VD93"/>
<reference evidence="10" key="1">
    <citation type="submission" date="2022-07" db="EMBL/GenBank/DDBJ databases">
        <title>Fungi with potential for degradation of polypropylene.</title>
        <authorList>
            <person name="Gostincar C."/>
        </authorList>
    </citation>
    <scope>NUCLEOTIDE SEQUENCE</scope>
    <source>
        <strain evidence="10">EXF-13308</strain>
    </source>
</reference>
<feature type="region of interest" description="Disordered" evidence="8">
    <location>
        <begin position="176"/>
        <end position="281"/>
    </location>
</feature>
<keyword evidence="7" id="KW-0539">Nucleus</keyword>
<keyword evidence="11" id="KW-1185">Reference proteome</keyword>
<gene>
    <name evidence="10" type="ORF">NKR23_g11878</name>
</gene>
<comment type="subcellular location">
    <subcellularLocation>
        <location evidence="2">Nucleus</location>
    </subcellularLocation>
</comment>
<feature type="compositionally biased region" description="Basic and acidic residues" evidence="8">
    <location>
        <begin position="176"/>
        <end position="196"/>
    </location>
</feature>
<comment type="subunit">
    <text evidence="4">Part of a tri-snRNP complex.</text>
</comment>
<evidence type="ECO:0000313" key="11">
    <source>
        <dbReference type="Proteomes" id="UP001174694"/>
    </source>
</evidence>
<evidence type="ECO:0000256" key="3">
    <source>
        <dbReference type="ARBA" id="ARBA00008218"/>
    </source>
</evidence>
<dbReference type="Pfam" id="PF08648">
    <property type="entry name" value="SNRNP27"/>
    <property type="match status" value="1"/>
</dbReference>
<feature type="compositionally biased region" description="Acidic residues" evidence="8">
    <location>
        <begin position="269"/>
        <end position="281"/>
    </location>
</feature>
<keyword evidence="6" id="KW-0508">mRNA splicing</keyword>
<protein>
    <recommendedName>
        <fullName evidence="9">U4/U6.U5 small nuclear ribonucleoprotein 27kDa protein domain-containing protein</fullName>
    </recommendedName>
</protein>
<feature type="compositionally biased region" description="Polar residues" evidence="8">
    <location>
        <begin position="145"/>
        <end position="156"/>
    </location>
</feature>
<feature type="compositionally biased region" description="Basic and acidic residues" evidence="8">
    <location>
        <begin position="55"/>
        <end position="131"/>
    </location>
</feature>
<evidence type="ECO:0000256" key="4">
    <source>
        <dbReference type="ARBA" id="ARBA00011825"/>
    </source>
</evidence>
<organism evidence="10 11">
    <name type="scientific">Pleurostoma richardsiae</name>
    <dbReference type="NCBI Taxonomy" id="41990"/>
    <lineage>
        <taxon>Eukaryota</taxon>
        <taxon>Fungi</taxon>
        <taxon>Dikarya</taxon>
        <taxon>Ascomycota</taxon>
        <taxon>Pezizomycotina</taxon>
        <taxon>Sordariomycetes</taxon>
        <taxon>Sordariomycetidae</taxon>
        <taxon>Calosphaeriales</taxon>
        <taxon>Pleurostomataceae</taxon>
        <taxon>Pleurostoma</taxon>
    </lineage>
</organism>
<dbReference type="GO" id="GO:0008380">
    <property type="term" value="P:RNA splicing"/>
    <property type="evidence" value="ECO:0007669"/>
    <property type="project" value="UniProtKB-KW"/>
</dbReference>
<evidence type="ECO:0000256" key="1">
    <source>
        <dbReference type="ARBA" id="ARBA00003632"/>
    </source>
</evidence>
<evidence type="ECO:0000256" key="7">
    <source>
        <dbReference type="ARBA" id="ARBA00023242"/>
    </source>
</evidence>
<proteinExistence type="inferred from homology"/>
<dbReference type="PANTHER" id="PTHR31077:SF1">
    <property type="entry name" value="U4_U6.U5 SMALL NUCLEAR RIBONUCLEOPROTEIN 27 KDA PROTEIN"/>
    <property type="match status" value="1"/>
</dbReference>
<evidence type="ECO:0000256" key="8">
    <source>
        <dbReference type="SAM" id="MobiDB-lite"/>
    </source>
</evidence>
<dbReference type="InterPro" id="IPR013957">
    <property type="entry name" value="SNRNP27"/>
</dbReference>
<evidence type="ECO:0000256" key="2">
    <source>
        <dbReference type="ARBA" id="ARBA00004123"/>
    </source>
</evidence>
<evidence type="ECO:0000259" key="9">
    <source>
        <dbReference type="Pfam" id="PF08648"/>
    </source>
</evidence>
<dbReference type="GO" id="GO:0006397">
    <property type="term" value="P:mRNA processing"/>
    <property type="evidence" value="ECO:0007669"/>
    <property type="project" value="UniProtKB-KW"/>
</dbReference>
<dbReference type="Proteomes" id="UP001174694">
    <property type="component" value="Unassembled WGS sequence"/>
</dbReference>
<dbReference type="PANTHER" id="PTHR31077">
    <property type="entry name" value="U4/U6.U5 SMALL NUCLEAR RIBONUCLEOPROTEIN 27 KDA PROTEIN"/>
    <property type="match status" value="1"/>
</dbReference>
<comment type="function">
    <text evidence="1">May play a role in mRNA splicing.</text>
</comment>
<evidence type="ECO:0000256" key="6">
    <source>
        <dbReference type="ARBA" id="ARBA00023187"/>
    </source>
</evidence>